<accession>A0A2N3YAB2</accession>
<reference evidence="1" key="1">
    <citation type="submission" date="2017-12" db="EMBL/GenBank/DDBJ databases">
        <title>Sequencing the genomes of 1000 Actinobacteria strains.</title>
        <authorList>
            <person name="Klenk H.-P."/>
        </authorList>
    </citation>
    <scope>NUCLEOTIDE SEQUENCE [LARGE SCALE GENOMIC DNA]</scope>
    <source>
        <strain evidence="1">DSM 44228</strain>
    </source>
</reference>
<sequence length="93" mass="10145">MAHHVGEREHVQSALRSACCEAAPGCIQRNYGFQNRAMLAAQSEVIRTLAAAVNRSQFDADELVARIDETVRRTIADATVNVDVSVARSGEYV</sequence>
<comment type="caution">
    <text evidence="1">The sequence shown here is derived from an EMBL/GenBank/DDBJ whole genome shotgun (WGS) entry which is preliminary data.</text>
</comment>
<dbReference type="Proteomes" id="UP000233786">
    <property type="component" value="Unassembled WGS sequence"/>
</dbReference>
<dbReference type="EMBL" id="PJNB01000001">
    <property type="protein sequence ID" value="PKW19850.1"/>
    <property type="molecule type" value="Genomic_DNA"/>
</dbReference>
<evidence type="ECO:0000313" key="1">
    <source>
        <dbReference type="EMBL" id="PKW19850.1"/>
    </source>
</evidence>
<keyword evidence="2" id="KW-1185">Reference proteome</keyword>
<protein>
    <submittedName>
        <fullName evidence="1">Uncharacterized protein</fullName>
    </submittedName>
</protein>
<dbReference type="AlphaFoldDB" id="A0A2N3YAB2"/>
<organism evidence="1 2">
    <name type="scientific">Saccharopolyspora spinosa</name>
    <dbReference type="NCBI Taxonomy" id="60894"/>
    <lineage>
        <taxon>Bacteria</taxon>
        <taxon>Bacillati</taxon>
        <taxon>Actinomycetota</taxon>
        <taxon>Actinomycetes</taxon>
        <taxon>Pseudonocardiales</taxon>
        <taxon>Pseudonocardiaceae</taxon>
        <taxon>Saccharopolyspora</taxon>
    </lineage>
</organism>
<evidence type="ECO:0000313" key="2">
    <source>
        <dbReference type="Proteomes" id="UP000233786"/>
    </source>
</evidence>
<dbReference type="STRING" id="994479.GCA_000194155_00102"/>
<name>A0A2N3YAB2_SACSN</name>
<gene>
    <name evidence="1" type="ORF">A8926_8048</name>
</gene>
<proteinExistence type="predicted"/>